<dbReference type="EMBL" id="JAFEKC020000018">
    <property type="protein sequence ID" value="KAK0509782.1"/>
    <property type="molecule type" value="Genomic_DNA"/>
</dbReference>
<evidence type="ECO:0000313" key="3">
    <source>
        <dbReference type="Proteomes" id="UP001166286"/>
    </source>
</evidence>
<evidence type="ECO:0000259" key="1">
    <source>
        <dbReference type="Pfam" id="PF06985"/>
    </source>
</evidence>
<dbReference type="PANTHER" id="PTHR24148">
    <property type="entry name" value="ANKYRIN REPEAT DOMAIN-CONTAINING PROTEIN 39 HOMOLOG-RELATED"/>
    <property type="match status" value="1"/>
</dbReference>
<name>A0AA39QV23_9LECA</name>
<dbReference type="PANTHER" id="PTHR24148:SF73">
    <property type="entry name" value="HET DOMAIN PROTEIN (AFU_ORTHOLOGUE AFUA_8G01020)"/>
    <property type="match status" value="1"/>
</dbReference>
<accession>A0AA39QV23</accession>
<dbReference type="AlphaFoldDB" id="A0AA39QV23"/>
<gene>
    <name evidence="2" type="ORF">JMJ35_008176</name>
</gene>
<keyword evidence="3" id="KW-1185">Reference proteome</keyword>
<proteinExistence type="predicted"/>
<organism evidence="2 3">
    <name type="scientific">Cladonia borealis</name>
    <dbReference type="NCBI Taxonomy" id="184061"/>
    <lineage>
        <taxon>Eukaryota</taxon>
        <taxon>Fungi</taxon>
        <taxon>Dikarya</taxon>
        <taxon>Ascomycota</taxon>
        <taxon>Pezizomycotina</taxon>
        <taxon>Lecanoromycetes</taxon>
        <taxon>OSLEUM clade</taxon>
        <taxon>Lecanoromycetidae</taxon>
        <taxon>Lecanorales</taxon>
        <taxon>Lecanorineae</taxon>
        <taxon>Cladoniaceae</taxon>
        <taxon>Cladonia</taxon>
    </lineage>
</organism>
<dbReference type="InterPro" id="IPR052895">
    <property type="entry name" value="HetReg/Transcr_Mod"/>
</dbReference>
<reference evidence="2" key="1">
    <citation type="submission" date="2023-03" db="EMBL/GenBank/DDBJ databases">
        <title>Complete genome of Cladonia borealis.</title>
        <authorList>
            <person name="Park H."/>
        </authorList>
    </citation>
    <scope>NUCLEOTIDE SEQUENCE</scope>
    <source>
        <strain evidence="2">ANT050790</strain>
    </source>
</reference>
<feature type="domain" description="Heterokaryon incompatibility" evidence="1">
    <location>
        <begin position="46"/>
        <end position="200"/>
    </location>
</feature>
<dbReference type="Pfam" id="PF26639">
    <property type="entry name" value="Het-6_barrel"/>
    <property type="match status" value="1"/>
</dbReference>
<protein>
    <recommendedName>
        <fullName evidence="1">Heterokaryon incompatibility domain-containing protein</fullName>
    </recommendedName>
</protein>
<dbReference type="Proteomes" id="UP001166286">
    <property type="component" value="Unassembled WGS sequence"/>
</dbReference>
<dbReference type="InterPro" id="IPR010730">
    <property type="entry name" value="HET"/>
</dbReference>
<evidence type="ECO:0000313" key="2">
    <source>
        <dbReference type="EMBL" id="KAK0509782.1"/>
    </source>
</evidence>
<dbReference type="Pfam" id="PF06985">
    <property type="entry name" value="HET"/>
    <property type="match status" value="1"/>
</dbReference>
<sequence length="643" mass="73226">MTSSFDYQPLEGESNDIRLVQILDDPSASQLRCNIIHASLDEPPPYIALSYTWQRPVPTQLADAVEAVSTATLSIGGRTLEIGTNLRDALRYLRTHQFGLFWIDAICIDQNNLDERGEQVVRMRSIYSKAQRVLVWLGPAANDSNMAMDLLTLLAQRADSHDAVAWLENNVSDPKNFEAWKALRDLLSRNWWKRSWVIQEFALGRDVDFVCGGRRLTCRQLGRANQLLFDAWPKIFDKETMLKIGLNGRAQDTMRNLLTLRRYLQSGKTFSLLTCLSTTRESLASNPRDHLFAKLGLVGPRATDICRPNYRRSTYEVCKTFAKSYISNEKDLYIICLAGMTPRRVVSFPSWLPDWGSARPAYPLRCSWAENPLNWPHYDTARGTKADVEFLHNEIILKCHGILCDEIDGVMFDPWVHQEQDRMGLQSLHNNCAYLTDQESFQALCRTVTADTDRWIEPSKAPEDFALLFARRCRECDNLLRGVQTCPGHIPATTRPGASNFEKRWQGMRDLRLGAILLQDLVKKSLARLEACRPSTEAPTQEPTRFGVKHHALWPAFEHSMGQVMYHRRIFTTKNGYLGVGSRTLTRNDKIYVLFGCNVPVVLRPRDRQYELIGECYVHGIMNGESVNSLDSGKAQSTSVELC</sequence>
<comment type="caution">
    <text evidence="2">The sequence shown here is derived from an EMBL/GenBank/DDBJ whole genome shotgun (WGS) entry which is preliminary data.</text>
</comment>